<feature type="region of interest" description="Disordered" evidence="1">
    <location>
        <begin position="55"/>
        <end position="77"/>
    </location>
</feature>
<accession>A0AB38T2W1</accession>
<dbReference type="AlphaFoldDB" id="A0AB38T2W1"/>
<keyword evidence="2" id="KW-0812">Transmembrane</keyword>
<feature type="compositionally biased region" description="Basic and acidic residues" evidence="1">
    <location>
        <begin position="55"/>
        <end position="69"/>
    </location>
</feature>
<dbReference type="Proteomes" id="UP001060070">
    <property type="component" value="Chromosome"/>
</dbReference>
<dbReference type="RefSeq" id="WP_024501592.1">
    <property type="nucleotide sequence ID" value="NZ_CP088147.1"/>
</dbReference>
<reference evidence="3 4" key="1">
    <citation type="journal article" date="2022" name="Microbiol. Resour. Announc.">
        <title>Complete Genome Sequence of Mesorhizobium ciceri Strain R30, a Rhizobium Used as a Commercial Inoculant for Chickpea in Argentina.</title>
        <authorList>
            <person name="Foresto E."/>
            <person name="Revale S."/>
            <person name="Primo E."/>
            <person name="Nievas F."/>
            <person name="Carezzano E."/>
            <person name="Puente M."/>
            <person name="Alzari P."/>
            <person name="Mart M."/>
            <person name="Ben-Assaya M."/>
            <person name="Mornico D."/>
            <person name="Santoro M."/>
            <person name="Mart F."/>
            <person name="Giordano W."/>
            <person name="Bogino P."/>
        </authorList>
    </citation>
    <scope>NUCLEOTIDE SEQUENCE [LARGE SCALE GENOMIC DNA]</scope>
    <source>
        <strain evidence="3 4">R30</strain>
    </source>
</reference>
<protein>
    <recommendedName>
        <fullName evidence="5">ABC transporter permease</fullName>
    </recommendedName>
</protein>
<sequence length="77" mass="8135">MGTITLALLGQAWPYLLAMGAALAGVWTAYAKGKASQKARQYAADAAARTEAQKIDDAVAGRAPDDNRGRLARWSKS</sequence>
<dbReference type="EMBL" id="CP088147">
    <property type="protein sequence ID" value="UTU49049.1"/>
    <property type="molecule type" value="Genomic_DNA"/>
</dbReference>
<gene>
    <name evidence="3" type="ORF">LRP29_16150</name>
</gene>
<organism evidence="3 4">
    <name type="scientific">Mesorhizobium ciceri</name>
    <dbReference type="NCBI Taxonomy" id="39645"/>
    <lineage>
        <taxon>Bacteria</taxon>
        <taxon>Pseudomonadati</taxon>
        <taxon>Pseudomonadota</taxon>
        <taxon>Alphaproteobacteria</taxon>
        <taxon>Hyphomicrobiales</taxon>
        <taxon>Phyllobacteriaceae</taxon>
        <taxon>Mesorhizobium</taxon>
    </lineage>
</organism>
<evidence type="ECO:0000256" key="1">
    <source>
        <dbReference type="SAM" id="MobiDB-lite"/>
    </source>
</evidence>
<evidence type="ECO:0000313" key="3">
    <source>
        <dbReference type="EMBL" id="UTU49049.1"/>
    </source>
</evidence>
<evidence type="ECO:0008006" key="5">
    <source>
        <dbReference type="Google" id="ProtNLM"/>
    </source>
</evidence>
<keyword evidence="4" id="KW-1185">Reference proteome</keyword>
<evidence type="ECO:0000313" key="4">
    <source>
        <dbReference type="Proteomes" id="UP001060070"/>
    </source>
</evidence>
<proteinExistence type="predicted"/>
<keyword evidence="2" id="KW-1133">Transmembrane helix</keyword>
<keyword evidence="2" id="KW-0472">Membrane</keyword>
<evidence type="ECO:0000256" key="2">
    <source>
        <dbReference type="SAM" id="Phobius"/>
    </source>
</evidence>
<feature type="transmembrane region" description="Helical" evidence="2">
    <location>
        <begin position="12"/>
        <end position="31"/>
    </location>
</feature>
<name>A0AB38T2W1_9HYPH</name>